<accession>A0A0K2T5W5</accession>
<proteinExistence type="predicted"/>
<dbReference type="EMBL" id="HACA01004057">
    <property type="protein sequence ID" value="CDW21418.1"/>
    <property type="molecule type" value="Transcribed_RNA"/>
</dbReference>
<dbReference type="AlphaFoldDB" id="A0A0K2T5W5"/>
<protein>
    <submittedName>
        <fullName evidence="1">Uncharacterized protein</fullName>
    </submittedName>
</protein>
<evidence type="ECO:0000313" key="1">
    <source>
        <dbReference type="EMBL" id="CDW21418.1"/>
    </source>
</evidence>
<sequence>YAQNQDVLKEVVLHWVNSRVKLCIPAEICCGPSNTLEKNLLFLVAHLVTFTAKC</sequence>
<organism evidence="1">
    <name type="scientific">Lepeophtheirus salmonis</name>
    <name type="common">Salmon louse</name>
    <name type="synonym">Caligus salmonis</name>
    <dbReference type="NCBI Taxonomy" id="72036"/>
    <lineage>
        <taxon>Eukaryota</taxon>
        <taxon>Metazoa</taxon>
        <taxon>Ecdysozoa</taxon>
        <taxon>Arthropoda</taxon>
        <taxon>Crustacea</taxon>
        <taxon>Multicrustacea</taxon>
        <taxon>Hexanauplia</taxon>
        <taxon>Copepoda</taxon>
        <taxon>Siphonostomatoida</taxon>
        <taxon>Caligidae</taxon>
        <taxon>Lepeophtheirus</taxon>
    </lineage>
</organism>
<reference evidence="1" key="1">
    <citation type="submission" date="2014-05" db="EMBL/GenBank/DDBJ databases">
        <authorList>
            <person name="Chronopoulou M."/>
        </authorList>
    </citation>
    <scope>NUCLEOTIDE SEQUENCE</scope>
    <source>
        <tissue evidence="1">Whole organism</tissue>
    </source>
</reference>
<feature type="non-terminal residue" evidence="1">
    <location>
        <position position="1"/>
    </location>
</feature>
<name>A0A0K2T5W5_LEPSM</name>